<evidence type="ECO:0000259" key="7">
    <source>
        <dbReference type="PROSITE" id="PS51296"/>
    </source>
</evidence>
<evidence type="ECO:0000256" key="2">
    <source>
        <dbReference type="ARBA" id="ARBA00022714"/>
    </source>
</evidence>
<sequence>MNAPSRDLPIRAWTDHTRIPYALYTDEAIYRQELERIFYGPFWQPVALEAELPAVNDYKTIVVGETPLIVTRTGADEFAVMVNACAHRGVQITTEFKGTASDFSCPYHAWAYDNCGNLRKVPGEERFPENFDKRHYGLRRLRAVLWNQVLWATFDDATPPIDEFFGEVADSIRAALGGGERRLKLLGYQKIIFNCNWKVYMDNDGYHAGLLHTAFRMLNYQGGTAPLVADGFAGHWGAHYGAQRMVDNGYLADPTLVFTEGDEKTAAVNLLRPVTQVVKHLNAINFRFGRPLGPDKTEVHYTYLAFADDPPELLQHRIRQSANLLGPSGFVSIEDGSMFERVQKAMGAPGGEINFLKGLKDSPDGHRSLQNDEAGNTPWWRYYKQVMGL</sequence>
<dbReference type="EMBL" id="CP014671">
    <property type="protein sequence ID" value="ANX04444.1"/>
    <property type="molecule type" value="Genomic_DNA"/>
</dbReference>
<protein>
    <recommendedName>
        <fullName evidence="7">Rieske domain-containing protein</fullName>
    </recommendedName>
</protein>
<dbReference type="RefSeq" id="WP_068804645.1">
    <property type="nucleotide sequence ID" value="NZ_CP014671.1"/>
</dbReference>
<dbReference type="PRINTS" id="PR00090">
    <property type="entry name" value="RNGDIOXGNASE"/>
</dbReference>
<evidence type="ECO:0000313" key="8">
    <source>
        <dbReference type="EMBL" id="ANX04444.1"/>
    </source>
</evidence>
<dbReference type="SUPFAM" id="SSF55961">
    <property type="entry name" value="Bet v1-like"/>
    <property type="match status" value="1"/>
</dbReference>
<dbReference type="InterPro" id="IPR001663">
    <property type="entry name" value="Rng_hydr_dOase-A"/>
</dbReference>
<dbReference type="Gene3D" id="3.90.380.10">
    <property type="entry name" value="Naphthalene 1,2-dioxygenase Alpha Subunit, Chain A, domain 1"/>
    <property type="match status" value="2"/>
</dbReference>
<dbReference type="GO" id="GO:0016491">
    <property type="term" value="F:oxidoreductase activity"/>
    <property type="evidence" value="ECO:0007669"/>
    <property type="project" value="UniProtKB-KW"/>
</dbReference>
<accession>A0A1B1YUB8</accession>
<comment type="cofactor">
    <cofactor evidence="1">
        <name>Fe cation</name>
        <dbReference type="ChEBI" id="CHEBI:24875"/>
    </cofactor>
</comment>
<keyword evidence="6" id="KW-0411">Iron-sulfur</keyword>
<dbReference type="AlphaFoldDB" id="A0A1B1YUB8"/>
<name>A0A1B1YUB8_9GAMM</name>
<dbReference type="InterPro" id="IPR017941">
    <property type="entry name" value="Rieske_2Fe-2S"/>
</dbReference>
<proteinExistence type="predicted"/>
<reference evidence="9" key="1">
    <citation type="submission" date="2016-03" db="EMBL/GenBank/DDBJ databases">
        <title>Complete genome sequence of Solimmundus cernigliae, representing a novel lineage of polycyclic aromatic hydrocarbon degraders within the Gammaproteobacteria.</title>
        <authorList>
            <person name="Singleton D.R."/>
            <person name="Dickey A.N."/>
            <person name="Scholl E.H."/>
            <person name="Wright F.A."/>
            <person name="Aitken M.D."/>
        </authorList>
    </citation>
    <scope>NUCLEOTIDE SEQUENCE [LARGE SCALE GENOMIC DNA]</scope>
    <source>
        <strain evidence="9">TR3.2</strain>
    </source>
</reference>
<feature type="domain" description="Rieske" evidence="7">
    <location>
        <begin position="43"/>
        <end position="152"/>
    </location>
</feature>
<dbReference type="PANTHER" id="PTHR43756:SF5">
    <property type="entry name" value="CHOLINE MONOOXYGENASE, CHLOROPLASTIC"/>
    <property type="match status" value="1"/>
</dbReference>
<keyword evidence="9" id="KW-1185">Reference proteome</keyword>
<dbReference type="PANTHER" id="PTHR43756">
    <property type="entry name" value="CHOLINE MONOOXYGENASE, CHLOROPLASTIC"/>
    <property type="match status" value="1"/>
</dbReference>
<dbReference type="Pfam" id="PF00848">
    <property type="entry name" value="Ring_hydroxyl_A"/>
    <property type="match status" value="1"/>
</dbReference>
<keyword evidence="5" id="KW-0408">Iron</keyword>
<dbReference type="STRING" id="1810504.PG2T_09810"/>
<evidence type="ECO:0000256" key="3">
    <source>
        <dbReference type="ARBA" id="ARBA00022723"/>
    </source>
</evidence>
<organism evidence="8 9">
    <name type="scientific">Immundisolibacter cernigliae</name>
    <dbReference type="NCBI Taxonomy" id="1810504"/>
    <lineage>
        <taxon>Bacteria</taxon>
        <taxon>Pseudomonadati</taxon>
        <taxon>Pseudomonadota</taxon>
        <taxon>Gammaproteobacteria</taxon>
        <taxon>Immundisolibacterales</taxon>
        <taxon>Immundisolibacteraceae</taxon>
        <taxon>Immundisolibacter</taxon>
    </lineage>
</organism>
<dbReference type="GO" id="GO:0051537">
    <property type="term" value="F:2 iron, 2 sulfur cluster binding"/>
    <property type="evidence" value="ECO:0007669"/>
    <property type="project" value="UniProtKB-KW"/>
</dbReference>
<dbReference type="InParanoid" id="A0A1B1YUB8"/>
<dbReference type="Gene3D" id="2.102.10.10">
    <property type="entry name" value="Rieske [2Fe-2S] iron-sulphur domain"/>
    <property type="match status" value="1"/>
</dbReference>
<evidence type="ECO:0000256" key="5">
    <source>
        <dbReference type="ARBA" id="ARBA00023004"/>
    </source>
</evidence>
<dbReference type="SUPFAM" id="SSF50022">
    <property type="entry name" value="ISP domain"/>
    <property type="match status" value="1"/>
</dbReference>
<dbReference type="InterPro" id="IPR015879">
    <property type="entry name" value="Ring_hydroxy_dOase_asu_C_dom"/>
</dbReference>
<dbReference type="Pfam" id="PF00355">
    <property type="entry name" value="Rieske"/>
    <property type="match status" value="1"/>
</dbReference>
<dbReference type="PROSITE" id="PS51296">
    <property type="entry name" value="RIESKE"/>
    <property type="match status" value="1"/>
</dbReference>
<dbReference type="KEGG" id="gbi:PG2T_09810"/>
<evidence type="ECO:0000256" key="6">
    <source>
        <dbReference type="ARBA" id="ARBA00023014"/>
    </source>
</evidence>
<keyword evidence="4" id="KW-0560">Oxidoreductase</keyword>
<keyword evidence="3" id="KW-0479">Metal-binding</keyword>
<evidence type="ECO:0000256" key="4">
    <source>
        <dbReference type="ARBA" id="ARBA00023002"/>
    </source>
</evidence>
<evidence type="ECO:0000256" key="1">
    <source>
        <dbReference type="ARBA" id="ARBA00001962"/>
    </source>
</evidence>
<gene>
    <name evidence="8" type="ORF">PG2T_09810</name>
</gene>
<dbReference type="OrthoDB" id="9796486at2"/>
<dbReference type="InterPro" id="IPR036922">
    <property type="entry name" value="Rieske_2Fe-2S_sf"/>
</dbReference>
<keyword evidence="2" id="KW-0001">2Fe-2S</keyword>
<dbReference type="Proteomes" id="UP000092952">
    <property type="component" value="Chromosome"/>
</dbReference>
<dbReference type="GO" id="GO:0005506">
    <property type="term" value="F:iron ion binding"/>
    <property type="evidence" value="ECO:0007669"/>
    <property type="project" value="InterPro"/>
</dbReference>
<evidence type="ECO:0000313" key="9">
    <source>
        <dbReference type="Proteomes" id="UP000092952"/>
    </source>
</evidence>